<dbReference type="NCBIfam" id="TIGR00711">
    <property type="entry name" value="efflux_EmrB"/>
    <property type="match status" value="1"/>
</dbReference>
<dbReference type="InterPro" id="IPR004638">
    <property type="entry name" value="EmrB-like"/>
</dbReference>
<feature type="transmembrane region" description="Helical" evidence="7">
    <location>
        <begin position="166"/>
        <end position="189"/>
    </location>
</feature>
<feature type="transmembrane region" description="Helical" evidence="7">
    <location>
        <begin position="201"/>
        <end position="218"/>
    </location>
</feature>
<keyword evidence="10" id="KW-1185">Reference proteome</keyword>
<dbReference type="PANTHER" id="PTHR42718">
    <property type="entry name" value="MAJOR FACILITATOR SUPERFAMILY MULTIDRUG TRANSPORTER MFSC"/>
    <property type="match status" value="1"/>
</dbReference>
<feature type="transmembrane region" description="Helical" evidence="7">
    <location>
        <begin position="136"/>
        <end position="154"/>
    </location>
</feature>
<keyword evidence="5 7" id="KW-1133">Transmembrane helix</keyword>
<dbReference type="NCBIfam" id="NF007799">
    <property type="entry name" value="PRK10504.1"/>
    <property type="match status" value="1"/>
</dbReference>
<feature type="transmembrane region" description="Helical" evidence="7">
    <location>
        <begin position="435"/>
        <end position="455"/>
    </location>
</feature>
<dbReference type="InterPro" id="IPR020846">
    <property type="entry name" value="MFS_dom"/>
</dbReference>
<feature type="transmembrane region" description="Helical" evidence="7">
    <location>
        <begin position="106"/>
        <end position="127"/>
    </location>
</feature>
<keyword evidence="6 7" id="KW-0472">Membrane</keyword>
<feature type="transmembrane region" description="Helical" evidence="7">
    <location>
        <begin position="357"/>
        <end position="376"/>
    </location>
</feature>
<evidence type="ECO:0000313" key="10">
    <source>
        <dbReference type="Proteomes" id="UP001459204"/>
    </source>
</evidence>
<keyword evidence="4 7" id="KW-0812">Transmembrane</keyword>
<feature type="transmembrane region" description="Helical" evidence="7">
    <location>
        <begin position="81"/>
        <end position="100"/>
    </location>
</feature>
<feature type="domain" description="Major facilitator superfamily (MFS) profile" evidence="8">
    <location>
        <begin position="15"/>
        <end position="462"/>
    </location>
</feature>
<feature type="transmembrane region" description="Helical" evidence="7">
    <location>
        <begin position="51"/>
        <end position="72"/>
    </location>
</feature>
<evidence type="ECO:0000256" key="2">
    <source>
        <dbReference type="ARBA" id="ARBA00022448"/>
    </source>
</evidence>
<dbReference type="Gene3D" id="1.20.1250.20">
    <property type="entry name" value="MFS general substrate transporter like domains"/>
    <property type="match status" value="1"/>
</dbReference>
<keyword evidence="2" id="KW-0813">Transport</keyword>
<evidence type="ECO:0000313" key="9">
    <source>
        <dbReference type="EMBL" id="MEL1265190.1"/>
    </source>
</evidence>
<evidence type="ECO:0000256" key="5">
    <source>
        <dbReference type="ARBA" id="ARBA00022989"/>
    </source>
</evidence>
<protein>
    <submittedName>
        <fullName evidence="9">Multidrug transporter subunit MdtD</fullName>
    </submittedName>
</protein>
<dbReference type="SUPFAM" id="SSF103473">
    <property type="entry name" value="MFS general substrate transporter"/>
    <property type="match status" value="1"/>
</dbReference>
<reference evidence="9 10" key="1">
    <citation type="submission" date="2024-04" db="EMBL/GenBank/DDBJ databases">
        <title>Draft genome sequence of Pseudoxanthomonas putridarboris WD12.</title>
        <authorList>
            <person name="Oh J."/>
        </authorList>
    </citation>
    <scope>NUCLEOTIDE SEQUENCE [LARGE SCALE GENOMIC DNA]</scope>
    <source>
        <strain evidence="9 10">WD12</strain>
    </source>
</reference>
<comment type="caution">
    <text evidence="9">The sequence shown here is derived from an EMBL/GenBank/DDBJ whole genome shotgun (WGS) entry which is preliminary data.</text>
</comment>
<evidence type="ECO:0000259" key="8">
    <source>
        <dbReference type="PROSITE" id="PS50850"/>
    </source>
</evidence>
<dbReference type="CDD" id="cd17503">
    <property type="entry name" value="MFS_LmrB_MDR_like"/>
    <property type="match status" value="1"/>
</dbReference>
<sequence length="474" mass="50106">MRGMSASPSPSLRPLLWLVAVAVFMQMLDTTIVNTALPAMARDLGQSPLRMQAVVVAYALTVAMLIPASGWLSDRLGTRRVFVAAIALFTLGSLACALSRSLDQLVLARVLQGIGGAMLLPVGRLAVLRAVPRKDFLAAMSFVTVPGLIGPLVGPTLGGWLVEVASWHWIFLINLPLGVLGTLAALRWMPDVRAPVWRFDAPGYALLAFGMVAVSLSLDGLSDHAPRRAMLVVLLVFGLASLVAYWLHAARTPRPLFPLALFKVHSFSIGVLGNLFSRIGSGGMPFLIPLMMQVGLGYSPMSAGLMMIPAAAAGMFSKRIVVPLVQRLGYRRVLVGNTVLVGLTMASFALVGPGQPIWLHLVQFACFGAVNSLQFTAMNTLALRDLDGELASSGNSLLSMTMMLAMSLGVAVAGGLLGAFGGEATHPGQGQTLSAFRWCFVGVGLITLASAAIFAQLEPTRRIRASAVKRADPG</sequence>
<name>A0ABU9J2K5_9GAMM</name>
<accession>A0ABU9J2K5</accession>
<comment type="subcellular location">
    <subcellularLocation>
        <location evidence="1">Cell membrane</location>
        <topology evidence="1">Multi-pass membrane protein</topology>
    </subcellularLocation>
</comment>
<dbReference type="PRINTS" id="PR01036">
    <property type="entry name" value="TCRTETB"/>
</dbReference>
<gene>
    <name evidence="9" type="primary">mdtD</name>
    <name evidence="9" type="ORF">AAD027_12565</name>
</gene>
<dbReference type="EMBL" id="JBBWWT010000005">
    <property type="protein sequence ID" value="MEL1265190.1"/>
    <property type="molecule type" value="Genomic_DNA"/>
</dbReference>
<dbReference type="PANTHER" id="PTHR42718:SF46">
    <property type="entry name" value="BLR6921 PROTEIN"/>
    <property type="match status" value="1"/>
</dbReference>
<evidence type="ECO:0000256" key="7">
    <source>
        <dbReference type="SAM" id="Phobius"/>
    </source>
</evidence>
<evidence type="ECO:0000256" key="3">
    <source>
        <dbReference type="ARBA" id="ARBA00022475"/>
    </source>
</evidence>
<keyword evidence="3" id="KW-1003">Cell membrane</keyword>
<proteinExistence type="predicted"/>
<dbReference type="PROSITE" id="PS50850">
    <property type="entry name" value="MFS"/>
    <property type="match status" value="1"/>
</dbReference>
<feature type="transmembrane region" description="Helical" evidence="7">
    <location>
        <begin position="397"/>
        <end position="420"/>
    </location>
</feature>
<evidence type="ECO:0000256" key="6">
    <source>
        <dbReference type="ARBA" id="ARBA00023136"/>
    </source>
</evidence>
<dbReference type="InterPro" id="IPR036259">
    <property type="entry name" value="MFS_trans_sf"/>
</dbReference>
<dbReference type="InterPro" id="IPR011701">
    <property type="entry name" value="MFS"/>
</dbReference>
<organism evidence="9 10">
    <name type="scientific">Pseudoxanthomonas putridarboris</name>
    <dbReference type="NCBI Taxonomy" id="752605"/>
    <lineage>
        <taxon>Bacteria</taxon>
        <taxon>Pseudomonadati</taxon>
        <taxon>Pseudomonadota</taxon>
        <taxon>Gammaproteobacteria</taxon>
        <taxon>Lysobacterales</taxon>
        <taxon>Lysobacteraceae</taxon>
        <taxon>Pseudoxanthomonas</taxon>
    </lineage>
</organism>
<dbReference type="Proteomes" id="UP001459204">
    <property type="component" value="Unassembled WGS sequence"/>
</dbReference>
<dbReference type="Pfam" id="PF07690">
    <property type="entry name" value="MFS_1"/>
    <property type="match status" value="1"/>
</dbReference>
<evidence type="ECO:0000256" key="4">
    <source>
        <dbReference type="ARBA" id="ARBA00022692"/>
    </source>
</evidence>
<feature type="transmembrane region" description="Helical" evidence="7">
    <location>
        <begin position="296"/>
        <end position="317"/>
    </location>
</feature>
<dbReference type="Gene3D" id="1.20.1720.10">
    <property type="entry name" value="Multidrug resistance protein D"/>
    <property type="match status" value="1"/>
</dbReference>
<feature type="transmembrane region" description="Helical" evidence="7">
    <location>
        <begin position="329"/>
        <end position="351"/>
    </location>
</feature>
<feature type="transmembrane region" description="Helical" evidence="7">
    <location>
        <begin position="230"/>
        <end position="249"/>
    </location>
</feature>
<evidence type="ECO:0000256" key="1">
    <source>
        <dbReference type="ARBA" id="ARBA00004651"/>
    </source>
</evidence>